<evidence type="ECO:0000313" key="8">
    <source>
        <dbReference type="Proteomes" id="UP001562065"/>
    </source>
</evidence>
<dbReference type="InterPro" id="IPR003798">
    <property type="entry name" value="DNA_recombination_RmuC"/>
</dbReference>
<feature type="coiled-coil region" evidence="5">
    <location>
        <begin position="30"/>
        <end position="57"/>
    </location>
</feature>
<accession>A0ABV4AJ56</accession>
<comment type="similarity">
    <text evidence="2">Belongs to the RmuC family.</text>
</comment>
<dbReference type="PANTHER" id="PTHR30563:SF0">
    <property type="entry name" value="DNA RECOMBINATION PROTEIN RMUC"/>
    <property type="match status" value="1"/>
</dbReference>
<proteinExistence type="inferred from homology"/>
<reference evidence="7 8" key="1">
    <citation type="submission" date="2024-07" db="EMBL/GenBank/DDBJ databases">
        <authorList>
            <person name="Ren Q."/>
        </authorList>
    </citation>
    <scope>NUCLEOTIDE SEQUENCE [LARGE SCALE GENOMIC DNA]</scope>
    <source>
        <strain evidence="7 8">REN37</strain>
    </source>
</reference>
<dbReference type="Pfam" id="PF02646">
    <property type="entry name" value="RmuC"/>
    <property type="match status" value="1"/>
</dbReference>
<evidence type="ECO:0000313" key="7">
    <source>
        <dbReference type="EMBL" id="MEY1661695.1"/>
    </source>
</evidence>
<evidence type="ECO:0000256" key="5">
    <source>
        <dbReference type="SAM" id="Coils"/>
    </source>
</evidence>
<evidence type="ECO:0000256" key="6">
    <source>
        <dbReference type="SAM" id="MobiDB-lite"/>
    </source>
</evidence>
<evidence type="ECO:0000256" key="2">
    <source>
        <dbReference type="ARBA" id="ARBA00009840"/>
    </source>
</evidence>
<feature type="compositionally biased region" description="Basic and acidic residues" evidence="6">
    <location>
        <begin position="157"/>
        <end position="170"/>
    </location>
</feature>
<keyword evidence="3 5" id="KW-0175">Coiled coil</keyword>
<evidence type="ECO:0000256" key="4">
    <source>
        <dbReference type="ARBA" id="ARBA00023172"/>
    </source>
</evidence>
<dbReference type="EMBL" id="JBGCUO010000001">
    <property type="protein sequence ID" value="MEY1661695.1"/>
    <property type="molecule type" value="Genomic_DNA"/>
</dbReference>
<evidence type="ECO:0000256" key="3">
    <source>
        <dbReference type="ARBA" id="ARBA00023054"/>
    </source>
</evidence>
<name>A0ABV4AJ56_9GAMM</name>
<evidence type="ECO:0000256" key="1">
    <source>
        <dbReference type="ARBA" id="ARBA00003416"/>
    </source>
</evidence>
<keyword evidence="4" id="KW-0233">DNA recombination</keyword>
<comment type="caution">
    <text evidence="7">The sequence shown here is derived from an EMBL/GenBank/DDBJ whole genome shotgun (WGS) entry which is preliminary data.</text>
</comment>
<keyword evidence="8" id="KW-1185">Reference proteome</keyword>
<dbReference type="RefSeq" id="WP_369454945.1">
    <property type="nucleotide sequence ID" value="NZ_JBGCUO010000001.1"/>
</dbReference>
<comment type="function">
    <text evidence="1">Involved in DNA recombination.</text>
</comment>
<gene>
    <name evidence="7" type="primary">rmuC</name>
    <name evidence="7" type="ORF">AB5I84_05970</name>
</gene>
<organism evidence="7 8">
    <name type="scientific">Isoalcanivorax beigongshangi</name>
    <dbReference type="NCBI Taxonomy" id="3238810"/>
    <lineage>
        <taxon>Bacteria</taxon>
        <taxon>Pseudomonadati</taxon>
        <taxon>Pseudomonadota</taxon>
        <taxon>Gammaproteobacteria</taxon>
        <taxon>Oceanospirillales</taxon>
        <taxon>Alcanivoracaceae</taxon>
        <taxon>Isoalcanivorax</taxon>
    </lineage>
</organism>
<sequence length="531" mass="60320">MTLTAQAIGLMGVLALLALALGAVIGRWPVGRLASRLEQCEQQLAAARQLTDSQQQQLTALSAEQRTLHTAHQVQQAELNHSRDALALSQQREQQHSTALADAQHRLSQRAEQLSAETTRVAALQEQLQQLLAELQQQRQQFQQLQQRHAELQSQHAEQEARLTERDAHHQQQLALFEQQKQQLSEQFKLLANDILETKSKALQEHSQASLSGVMQPFQKFMDDFKKEVQDIHHRETAQQGAMRQELATLKSLNQQITQEAHELATALRGQKKLQGNWGELVLDNILERSGLRRDQDYRREVSFQTEDGRQRPDAIVYLPQSKHLIIDAKVSLAAYTRYVNSEDELERQQALREHVQAFRDRINELADRAYDKIEGLNSPEVVFMFVPIESAFVEALKADEQLFQVAMARNILVATPTTLLTSLNIVRQLWRFEDQNKHTAALASKADQVFRKLNTFLASFEQIRRSLDRASEAYVKAEGQLVSGRGNLVKQVADFKQLAPAIQGELPEYFVEKASLEIDLVPPTDDHGES</sequence>
<protein>
    <submittedName>
        <fullName evidence="7">DNA recombination protein RmuC</fullName>
    </submittedName>
</protein>
<dbReference type="Proteomes" id="UP001562065">
    <property type="component" value="Unassembled WGS sequence"/>
</dbReference>
<feature type="region of interest" description="Disordered" evidence="6">
    <location>
        <begin position="151"/>
        <end position="171"/>
    </location>
</feature>
<dbReference type="PANTHER" id="PTHR30563">
    <property type="entry name" value="DNA RECOMBINATION PROTEIN RMUC"/>
    <property type="match status" value="1"/>
</dbReference>